<feature type="non-terminal residue" evidence="1">
    <location>
        <position position="50"/>
    </location>
</feature>
<gene>
    <name evidence="1" type="ORF">LCGC14_2280720</name>
</gene>
<reference evidence="1" key="1">
    <citation type="journal article" date="2015" name="Nature">
        <title>Complex archaea that bridge the gap between prokaryotes and eukaryotes.</title>
        <authorList>
            <person name="Spang A."/>
            <person name="Saw J.H."/>
            <person name="Jorgensen S.L."/>
            <person name="Zaremba-Niedzwiedzka K."/>
            <person name="Martijn J."/>
            <person name="Lind A.E."/>
            <person name="van Eijk R."/>
            <person name="Schleper C."/>
            <person name="Guy L."/>
            <person name="Ettema T.J."/>
        </authorList>
    </citation>
    <scope>NUCLEOTIDE SEQUENCE</scope>
</reference>
<organism evidence="1">
    <name type="scientific">marine sediment metagenome</name>
    <dbReference type="NCBI Taxonomy" id="412755"/>
    <lineage>
        <taxon>unclassified sequences</taxon>
        <taxon>metagenomes</taxon>
        <taxon>ecological metagenomes</taxon>
    </lineage>
</organism>
<protein>
    <submittedName>
        <fullName evidence="1">Uncharacterized protein</fullName>
    </submittedName>
</protein>
<dbReference type="AlphaFoldDB" id="A0A0F9CUQ5"/>
<evidence type="ECO:0000313" key="1">
    <source>
        <dbReference type="EMBL" id="KKL52914.1"/>
    </source>
</evidence>
<dbReference type="EMBL" id="LAZR01031722">
    <property type="protein sequence ID" value="KKL52914.1"/>
    <property type="molecule type" value="Genomic_DNA"/>
</dbReference>
<name>A0A0F9CUQ5_9ZZZZ</name>
<proteinExistence type="predicted"/>
<sequence length="50" mass="6162">MTWAMLYRDKKNYITALIQLDRDLVENYAEERKYPDIWLYSSSLKLDFKI</sequence>
<comment type="caution">
    <text evidence="1">The sequence shown here is derived from an EMBL/GenBank/DDBJ whole genome shotgun (WGS) entry which is preliminary data.</text>
</comment>
<accession>A0A0F9CUQ5</accession>